<proteinExistence type="predicted"/>
<accession>A0A8H7T5X5</accession>
<dbReference type="EMBL" id="JAFJYH010000225">
    <property type="protein sequence ID" value="KAG4415365.1"/>
    <property type="molecule type" value="Genomic_DNA"/>
</dbReference>
<evidence type="ECO:0000313" key="2">
    <source>
        <dbReference type="EMBL" id="KAG4415365.1"/>
    </source>
</evidence>
<gene>
    <name evidence="2" type="ORF">IFR04_011514</name>
</gene>
<comment type="caution">
    <text evidence="2">The sequence shown here is derived from an EMBL/GenBank/DDBJ whole genome shotgun (WGS) entry which is preliminary data.</text>
</comment>
<dbReference type="Proteomes" id="UP000664132">
    <property type="component" value="Unassembled WGS sequence"/>
</dbReference>
<evidence type="ECO:0000313" key="3">
    <source>
        <dbReference type="Proteomes" id="UP000664132"/>
    </source>
</evidence>
<reference evidence="2" key="1">
    <citation type="submission" date="2021-02" db="EMBL/GenBank/DDBJ databases">
        <title>Genome sequence Cadophora malorum strain M34.</title>
        <authorList>
            <person name="Stefanovic E."/>
            <person name="Vu D."/>
            <person name="Scully C."/>
            <person name="Dijksterhuis J."/>
            <person name="Roader J."/>
            <person name="Houbraken J."/>
        </authorList>
    </citation>
    <scope>NUCLEOTIDE SEQUENCE</scope>
    <source>
        <strain evidence="2">M34</strain>
    </source>
</reference>
<organism evidence="2 3">
    <name type="scientific">Cadophora malorum</name>
    <dbReference type="NCBI Taxonomy" id="108018"/>
    <lineage>
        <taxon>Eukaryota</taxon>
        <taxon>Fungi</taxon>
        <taxon>Dikarya</taxon>
        <taxon>Ascomycota</taxon>
        <taxon>Pezizomycotina</taxon>
        <taxon>Leotiomycetes</taxon>
        <taxon>Helotiales</taxon>
        <taxon>Ploettnerulaceae</taxon>
        <taxon>Cadophora</taxon>
    </lineage>
</organism>
<dbReference type="OrthoDB" id="3599845at2759"/>
<evidence type="ECO:0000256" key="1">
    <source>
        <dbReference type="SAM" id="MobiDB-lite"/>
    </source>
</evidence>
<keyword evidence="3" id="KW-1185">Reference proteome</keyword>
<dbReference type="AlphaFoldDB" id="A0A8H7T5X5"/>
<name>A0A8H7T5X5_9HELO</name>
<sequence>MYPSTKSIAAGSGTLANLYPNQDNNEGLSVNTSSNIRQVSTAGFTAYGWEHDQPLELATNSSISSTADLPDRTAVSSHPPSFEYIYANISTSSLSVNADPLLSTIEMDHVTAGTQDTSTETAQGINSHVGRMAFNTAPPFPIDGGSVRTGLYQVAPGNRETSQVIFSTGNPPATYNNTLFPSNPNTSHYPSQSQLQLWA</sequence>
<feature type="region of interest" description="Disordered" evidence="1">
    <location>
        <begin position="180"/>
        <end position="199"/>
    </location>
</feature>
<protein>
    <submittedName>
        <fullName evidence="2">Uncharacterized protein</fullName>
    </submittedName>
</protein>